<keyword evidence="2" id="KW-1185">Reference proteome</keyword>
<sequence length="184" mass="20773">MQYIKHFLVAAVTALLHLTLCVEPEPTYNNAPVALLLPNGTIVMIPGRNPNNAKKTSNEQYENYQSKNCGSKHESKLQKSVGLPLWHNRNRQQLIGVHPTSVNSCCNSALGSAKDWIKKDVTCLQNINDNPILTLTSRQLRNVQMCEPRKAMGSNMPYSFNRFSDPLYKIPLDVFADPSSYERR</sequence>
<comment type="caution">
    <text evidence="1">The sequence shown here is derived from an EMBL/GenBank/DDBJ whole genome shotgun (WGS) entry which is preliminary data.</text>
</comment>
<reference evidence="1" key="1">
    <citation type="journal article" date="2021" name="Mol. Ecol. Resour.">
        <title>Apolygus lucorum genome provides insights into omnivorousness and mesophyll feeding.</title>
        <authorList>
            <person name="Liu Y."/>
            <person name="Liu H."/>
            <person name="Wang H."/>
            <person name="Huang T."/>
            <person name="Liu B."/>
            <person name="Yang B."/>
            <person name="Yin L."/>
            <person name="Li B."/>
            <person name="Zhang Y."/>
            <person name="Zhang S."/>
            <person name="Jiang F."/>
            <person name="Zhang X."/>
            <person name="Ren Y."/>
            <person name="Wang B."/>
            <person name="Wang S."/>
            <person name="Lu Y."/>
            <person name="Wu K."/>
            <person name="Fan W."/>
            <person name="Wang G."/>
        </authorList>
    </citation>
    <scope>NUCLEOTIDE SEQUENCE</scope>
    <source>
        <strain evidence="1">12Hb</strain>
    </source>
</reference>
<dbReference type="Proteomes" id="UP000466442">
    <property type="component" value="Linkage Group LG9"/>
</dbReference>
<accession>A0A6A4JG10</accession>
<gene>
    <name evidence="1" type="ORF">GE061_018758</name>
</gene>
<dbReference type="AlphaFoldDB" id="A0A6A4JG10"/>
<dbReference type="EMBL" id="WIXP02000009">
    <property type="protein sequence ID" value="KAF6204598.1"/>
    <property type="molecule type" value="Genomic_DNA"/>
</dbReference>
<name>A0A6A4JG10_APOLU</name>
<proteinExistence type="predicted"/>
<protein>
    <submittedName>
        <fullName evidence="1">Uncharacterized protein</fullName>
    </submittedName>
</protein>
<evidence type="ECO:0000313" key="2">
    <source>
        <dbReference type="Proteomes" id="UP000466442"/>
    </source>
</evidence>
<organism evidence="1 2">
    <name type="scientific">Apolygus lucorum</name>
    <name type="common">Small green plant bug</name>
    <name type="synonym">Lygocoris lucorum</name>
    <dbReference type="NCBI Taxonomy" id="248454"/>
    <lineage>
        <taxon>Eukaryota</taxon>
        <taxon>Metazoa</taxon>
        <taxon>Ecdysozoa</taxon>
        <taxon>Arthropoda</taxon>
        <taxon>Hexapoda</taxon>
        <taxon>Insecta</taxon>
        <taxon>Pterygota</taxon>
        <taxon>Neoptera</taxon>
        <taxon>Paraneoptera</taxon>
        <taxon>Hemiptera</taxon>
        <taxon>Heteroptera</taxon>
        <taxon>Panheteroptera</taxon>
        <taxon>Cimicomorpha</taxon>
        <taxon>Miridae</taxon>
        <taxon>Mirini</taxon>
        <taxon>Apolygus</taxon>
    </lineage>
</organism>
<evidence type="ECO:0000313" key="1">
    <source>
        <dbReference type="EMBL" id="KAF6204598.1"/>
    </source>
</evidence>